<name>A0A6T2DI56_9EUGL</name>
<accession>A0A6T2DI56</accession>
<sequence>MDVFEYDAMKNINQIVMGSCDNQAKDECKLATHVVTGVTWGADTYSLFETTYKNNVDKRDIELALAAKLELPIPGFGAEGSGAFELNENEAETSTRTTVKIYGDLLINDEIPTDPDGAIAFMKSLPARTIGDHQGVPMEIELTPLVWLNSKAGKLMREIANDMFEELVQIYESFDESERTLLDLISMPYGLFRAWKTDVDALYLDFLEFRTNYSSALGQLMTEFMAGNIEFSQLAQITTDFYDSPWNPFDLARVVEQQTDTIRNLMALLSEFRQAGIITARHLADFFSWTFDSRYDRVYALVVVGNHPNQDRSGIATLRKFVQLAKARRVTDPALGHSHCVVRRNDATDVDECVESIKFVAIHFDSFCTDFCSLDFCPLRGEPLNCPTTSNAMPPCEISVDAAKLWLCKRNDHTGQCGTNPEHNITNHDKPFSDCWCACPKTQVLEYVSSLAPTRLNGNMPVVPKKPVIDSIGSLLDMEPEAESQTISINLAAPDPEDKLYIDNYKVIIVWKELSLTSASAFIKKQRVMYTRGNKETIWVSGLLAGAQYSFGVAGINDQGEGPMSDLSVPQTVGYTMATVIHISPAAETASSLEPFVGTSPNWMARTVEVRLSLPAVENIAKVTLHGDFITQEAALGTLQYLSEDPEASMRCSAYRDSEGHTNRFQSVTCAFNKHKDNKDALLEGEVQVRVWNSRNELLGMSPLTLTSPGSDACRSWGLEQLYCVPHMKCVASCDACKIFGGKGVEDTTQFGHTCATGCPENKIYCAKDSTCVDATSGASDGTCMTFCDSLSRLHTPATGDPYCAMPCELSLGGSSGGGGGFKLLAYQPIFYSLYSMYSPKQKSVAVDTTQTISCGFGYTAIGSPATADFTCPATRQEETYTKPKLAALGVTLPMCVRTVSWLDRTPGKYFLQLNQDNNWAKLRVKAQICKPNAAAHKFEPQFSLPANQFQAINQFQVLCIKETKYGYKTLKFPKLTIVGCPKKGDTTVQVKLNDPAAGPVESLTGYTSLSLLSSLSPEWGLGIGCGGLWPNFKLSLTGTPFGVSPGRMPPTSGSGAVCSDAQNCLHSYDSGAHRPFGTQGCTYAGWSAPVVGTMTLDVTDQAAFDAAFPDTSVCP</sequence>
<dbReference type="EMBL" id="HBJA01101819">
    <property type="protein sequence ID" value="CAE0823870.1"/>
    <property type="molecule type" value="Transcribed_RNA"/>
</dbReference>
<dbReference type="SUPFAM" id="SSF49265">
    <property type="entry name" value="Fibronectin type III"/>
    <property type="match status" value="1"/>
</dbReference>
<dbReference type="CDD" id="cd00063">
    <property type="entry name" value="FN3"/>
    <property type="match status" value="1"/>
</dbReference>
<dbReference type="InterPro" id="IPR013783">
    <property type="entry name" value="Ig-like_fold"/>
</dbReference>
<dbReference type="Gene3D" id="2.60.40.10">
    <property type="entry name" value="Immunoglobulins"/>
    <property type="match status" value="1"/>
</dbReference>
<proteinExistence type="predicted"/>
<dbReference type="InterPro" id="IPR052090">
    <property type="entry name" value="Cytolytic_pore-forming_toxin"/>
</dbReference>
<reference evidence="2" key="1">
    <citation type="submission" date="2021-01" db="EMBL/GenBank/DDBJ databases">
        <authorList>
            <person name="Corre E."/>
            <person name="Pelletier E."/>
            <person name="Niang G."/>
            <person name="Scheremetjew M."/>
            <person name="Finn R."/>
            <person name="Kale V."/>
            <person name="Holt S."/>
            <person name="Cochrane G."/>
            <person name="Meng A."/>
            <person name="Brown T."/>
            <person name="Cohen L."/>
        </authorList>
    </citation>
    <scope>NUCLEOTIDE SEQUENCE</scope>
    <source>
        <strain evidence="2">CCMP1594</strain>
    </source>
</reference>
<dbReference type="EMBL" id="HBJA01101818">
    <property type="protein sequence ID" value="CAE0823869.1"/>
    <property type="molecule type" value="Transcribed_RNA"/>
</dbReference>
<dbReference type="InterPro" id="IPR036116">
    <property type="entry name" value="FN3_sf"/>
</dbReference>
<evidence type="ECO:0000313" key="1">
    <source>
        <dbReference type="EMBL" id="CAE0823869.1"/>
    </source>
</evidence>
<dbReference type="PANTHER" id="PTHR31594:SF14">
    <property type="entry name" value="FIBRONECTIN TYPE-III DOMAIN-CONTAINING PROTEIN"/>
    <property type="match status" value="1"/>
</dbReference>
<dbReference type="AlphaFoldDB" id="A0A6T2DI56"/>
<gene>
    <name evidence="1" type="ORF">EGYM00163_LOCUS35073</name>
    <name evidence="2" type="ORF">EGYM00163_LOCUS35074</name>
</gene>
<dbReference type="PANTHER" id="PTHR31594">
    <property type="entry name" value="AIG1-TYPE G DOMAIN-CONTAINING PROTEIN"/>
    <property type="match status" value="1"/>
</dbReference>
<evidence type="ECO:0008006" key="3">
    <source>
        <dbReference type="Google" id="ProtNLM"/>
    </source>
</evidence>
<dbReference type="InterPro" id="IPR003961">
    <property type="entry name" value="FN3_dom"/>
</dbReference>
<evidence type="ECO:0000313" key="2">
    <source>
        <dbReference type="EMBL" id="CAE0823870.1"/>
    </source>
</evidence>
<protein>
    <recommendedName>
        <fullName evidence="3">Fibronectin type-III domain-containing protein</fullName>
    </recommendedName>
</protein>
<organism evidence="2">
    <name type="scientific">Eutreptiella gymnastica</name>
    <dbReference type="NCBI Taxonomy" id="73025"/>
    <lineage>
        <taxon>Eukaryota</taxon>
        <taxon>Discoba</taxon>
        <taxon>Euglenozoa</taxon>
        <taxon>Euglenida</taxon>
        <taxon>Spirocuta</taxon>
        <taxon>Euglenophyceae</taxon>
        <taxon>Eutreptiales</taxon>
        <taxon>Eutreptiaceae</taxon>
        <taxon>Eutreptiella</taxon>
    </lineage>
</organism>